<sequence length="99" mass="11583">MWKKAFTVTRQLFRMTSWLLERVIITDRAHFTYTPQQSEVVFTTMQDEARHHLLVCEICRCHEILFKIEEMCLCVAYLAGGRESACLQDAARCGLKVRV</sequence>
<dbReference type="Proteomes" id="UP000593565">
    <property type="component" value="Unassembled WGS sequence"/>
</dbReference>
<dbReference type="EMBL" id="JAAGNN010000019">
    <property type="protein sequence ID" value="KAF4076852.1"/>
    <property type="molecule type" value="Genomic_DNA"/>
</dbReference>
<name>A0A7J6A1U8_AMEME</name>
<proteinExistence type="predicted"/>
<dbReference type="AlphaFoldDB" id="A0A7J6A1U8"/>
<protein>
    <submittedName>
        <fullName evidence="1">Uncharacterized protein</fullName>
    </submittedName>
</protein>
<evidence type="ECO:0000313" key="1">
    <source>
        <dbReference type="EMBL" id="KAF4076852.1"/>
    </source>
</evidence>
<reference evidence="1 2" key="1">
    <citation type="submission" date="2020-02" db="EMBL/GenBank/DDBJ databases">
        <title>A chromosome-scale genome assembly of the black bullhead catfish (Ameiurus melas).</title>
        <authorList>
            <person name="Wen M."/>
            <person name="Zham M."/>
            <person name="Cabau C."/>
            <person name="Klopp C."/>
            <person name="Donnadieu C."/>
            <person name="Roques C."/>
            <person name="Bouchez O."/>
            <person name="Lampietro C."/>
            <person name="Jouanno E."/>
            <person name="Herpin A."/>
            <person name="Louis A."/>
            <person name="Berthelot C."/>
            <person name="Parey E."/>
            <person name="Roest-Crollius H."/>
            <person name="Braasch I."/>
            <person name="Postlethwait J."/>
            <person name="Robinson-Rechavi M."/>
            <person name="Echchiki A."/>
            <person name="Begum T."/>
            <person name="Montfort J."/>
            <person name="Schartl M."/>
            <person name="Bobe J."/>
            <person name="Guiguen Y."/>
        </authorList>
    </citation>
    <scope>NUCLEOTIDE SEQUENCE [LARGE SCALE GENOMIC DNA]</scope>
    <source>
        <strain evidence="1">M_S1</strain>
        <tissue evidence="1">Blood</tissue>
    </source>
</reference>
<accession>A0A7J6A1U8</accession>
<keyword evidence="2" id="KW-1185">Reference proteome</keyword>
<comment type="caution">
    <text evidence="1">The sequence shown here is derived from an EMBL/GenBank/DDBJ whole genome shotgun (WGS) entry which is preliminary data.</text>
</comment>
<organism evidence="1 2">
    <name type="scientific">Ameiurus melas</name>
    <name type="common">Black bullhead</name>
    <name type="synonym">Silurus melas</name>
    <dbReference type="NCBI Taxonomy" id="219545"/>
    <lineage>
        <taxon>Eukaryota</taxon>
        <taxon>Metazoa</taxon>
        <taxon>Chordata</taxon>
        <taxon>Craniata</taxon>
        <taxon>Vertebrata</taxon>
        <taxon>Euteleostomi</taxon>
        <taxon>Actinopterygii</taxon>
        <taxon>Neopterygii</taxon>
        <taxon>Teleostei</taxon>
        <taxon>Ostariophysi</taxon>
        <taxon>Siluriformes</taxon>
        <taxon>Ictaluridae</taxon>
        <taxon>Ameiurus</taxon>
    </lineage>
</organism>
<evidence type="ECO:0000313" key="2">
    <source>
        <dbReference type="Proteomes" id="UP000593565"/>
    </source>
</evidence>
<gene>
    <name evidence="1" type="ORF">AMELA_G00219890</name>
</gene>